<dbReference type="Pfam" id="PF13424">
    <property type="entry name" value="TPR_12"/>
    <property type="match status" value="1"/>
</dbReference>
<dbReference type="AlphaFoldDB" id="A0AAN7ANV0"/>
<protein>
    <submittedName>
        <fullName evidence="1">Tetratricopeptide repeat-domain-containing protein</fullName>
    </submittedName>
</protein>
<gene>
    <name evidence="1" type="ORF">QBC40DRAFT_49357</name>
</gene>
<dbReference type="PANTHER" id="PTHR46082">
    <property type="entry name" value="ATP/GTP-BINDING PROTEIN-RELATED"/>
    <property type="match status" value="1"/>
</dbReference>
<sequence length="377" mass="43123">MLPGACEQVQVEAMSPVEGAALLLRHLGLDVESASEDIRRGCDEVAHNLGHLALAIGLTGAYIGSDPAPGQALTRYLVDYNRHRAELLKMDHFRRLLPTEKTVWTVWVWDTTLDKITKKYANLKLDVPLTFLAHSKGSIVQDELFRLASLGMAAVAAELDDDASEGIPVDLRQYVPVDDRDEWDSFRYRQSRDVLVRYSLLQRVEGEWAGMTMHRLVQWRATRNKPTGRWRRWYMVFILAVCCRITEEQHRPDFHRHLIVHIPDISEDDVHGDKISKRHQGFVGTVLGLIYYDEGRWEEAEKLFVQVMETRKTKLGADHPDTLTSMANLASTYSNQGRWEEAEKLFMQVMETFKIRLGADHPDTLISMGNLAVTWKG</sequence>
<reference evidence="1" key="2">
    <citation type="submission" date="2023-05" db="EMBL/GenBank/DDBJ databases">
        <authorList>
            <consortium name="Lawrence Berkeley National Laboratory"/>
            <person name="Steindorff A."/>
            <person name="Hensen N."/>
            <person name="Bonometti L."/>
            <person name="Westerberg I."/>
            <person name="Brannstrom I.O."/>
            <person name="Guillou S."/>
            <person name="Cros-Aarteil S."/>
            <person name="Calhoun S."/>
            <person name="Haridas S."/>
            <person name="Kuo A."/>
            <person name="Mondo S."/>
            <person name="Pangilinan J."/>
            <person name="Riley R."/>
            <person name="Labutti K."/>
            <person name="Andreopoulos B."/>
            <person name="Lipzen A."/>
            <person name="Chen C."/>
            <person name="Yanf M."/>
            <person name="Daum C."/>
            <person name="Ng V."/>
            <person name="Clum A."/>
            <person name="Ohm R."/>
            <person name="Martin F."/>
            <person name="Silar P."/>
            <person name="Natvig D."/>
            <person name="Lalanne C."/>
            <person name="Gautier V."/>
            <person name="Ament-Velasquez S.L."/>
            <person name="Kruys A."/>
            <person name="Hutchinson M.I."/>
            <person name="Powell A.J."/>
            <person name="Barry K."/>
            <person name="Miller A.N."/>
            <person name="Grigoriev I.V."/>
            <person name="Debuchy R."/>
            <person name="Gladieux P."/>
            <person name="Thoren M.H."/>
            <person name="Johannesson H."/>
        </authorList>
    </citation>
    <scope>NUCLEOTIDE SEQUENCE</scope>
    <source>
        <strain evidence="1">CBS 315.58</strain>
    </source>
</reference>
<proteinExistence type="predicted"/>
<evidence type="ECO:0000313" key="1">
    <source>
        <dbReference type="EMBL" id="KAK4193988.1"/>
    </source>
</evidence>
<reference evidence="1" key="1">
    <citation type="journal article" date="2023" name="Mol. Phylogenet. Evol.">
        <title>Genome-scale phylogeny and comparative genomics of the fungal order Sordariales.</title>
        <authorList>
            <person name="Hensen N."/>
            <person name="Bonometti L."/>
            <person name="Westerberg I."/>
            <person name="Brannstrom I.O."/>
            <person name="Guillou S."/>
            <person name="Cros-Aarteil S."/>
            <person name="Calhoun S."/>
            <person name="Haridas S."/>
            <person name="Kuo A."/>
            <person name="Mondo S."/>
            <person name="Pangilinan J."/>
            <person name="Riley R."/>
            <person name="LaButti K."/>
            <person name="Andreopoulos B."/>
            <person name="Lipzen A."/>
            <person name="Chen C."/>
            <person name="Yan M."/>
            <person name="Daum C."/>
            <person name="Ng V."/>
            <person name="Clum A."/>
            <person name="Steindorff A."/>
            <person name="Ohm R.A."/>
            <person name="Martin F."/>
            <person name="Silar P."/>
            <person name="Natvig D.O."/>
            <person name="Lalanne C."/>
            <person name="Gautier V."/>
            <person name="Ament-Velasquez S.L."/>
            <person name="Kruys A."/>
            <person name="Hutchinson M.I."/>
            <person name="Powell A.J."/>
            <person name="Barry K."/>
            <person name="Miller A.N."/>
            <person name="Grigoriev I.V."/>
            <person name="Debuchy R."/>
            <person name="Gladieux P."/>
            <person name="Hiltunen Thoren M."/>
            <person name="Johannesson H."/>
        </authorList>
    </citation>
    <scope>NUCLEOTIDE SEQUENCE</scope>
    <source>
        <strain evidence="1">CBS 315.58</strain>
    </source>
</reference>
<dbReference type="PANTHER" id="PTHR46082:SF11">
    <property type="entry name" value="AAA+ ATPASE DOMAIN-CONTAINING PROTEIN-RELATED"/>
    <property type="match status" value="1"/>
</dbReference>
<dbReference type="InterPro" id="IPR053137">
    <property type="entry name" value="NLR-like"/>
</dbReference>
<name>A0AAN7ANV0_9PEZI</name>
<keyword evidence="2" id="KW-1185">Reference proteome</keyword>
<dbReference type="Proteomes" id="UP001303160">
    <property type="component" value="Unassembled WGS sequence"/>
</dbReference>
<dbReference type="SUPFAM" id="SSF48452">
    <property type="entry name" value="TPR-like"/>
    <property type="match status" value="1"/>
</dbReference>
<comment type="caution">
    <text evidence="1">The sequence shown here is derived from an EMBL/GenBank/DDBJ whole genome shotgun (WGS) entry which is preliminary data.</text>
</comment>
<dbReference type="InterPro" id="IPR011990">
    <property type="entry name" value="TPR-like_helical_dom_sf"/>
</dbReference>
<organism evidence="1 2">
    <name type="scientific">Triangularia verruculosa</name>
    <dbReference type="NCBI Taxonomy" id="2587418"/>
    <lineage>
        <taxon>Eukaryota</taxon>
        <taxon>Fungi</taxon>
        <taxon>Dikarya</taxon>
        <taxon>Ascomycota</taxon>
        <taxon>Pezizomycotina</taxon>
        <taxon>Sordariomycetes</taxon>
        <taxon>Sordariomycetidae</taxon>
        <taxon>Sordariales</taxon>
        <taxon>Podosporaceae</taxon>
        <taxon>Triangularia</taxon>
    </lineage>
</organism>
<dbReference type="EMBL" id="MU864173">
    <property type="protein sequence ID" value="KAK4193988.1"/>
    <property type="molecule type" value="Genomic_DNA"/>
</dbReference>
<evidence type="ECO:0000313" key="2">
    <source>
        <dbReference type="Proteomes" id="UP001303160"/>
    </source>
</evidence>
<accession>A0AAN7ANV0</accession>
<dbReference type="Gene3D" id="1.25.40.10">
    <property type="entry name" value="Tetratricopeptide repeat domain"/>
    <property type="match status" value="1"/>
</dbReference>